<feature type="transmembrane region" description="Helical" evidence="6">
    <location>
        <begin position="205"/>
        <end position="224"/>
    </location>
</feature>
<comment type="subcellular location">
    <subcellularLocation>
        <location evidence="1">Membrane</location>
        <topology evidence="1">Multi-pass membrane protein</topology>
    </subcellularLocation>
</comment>
<dbReference type="InterPro" id="IPR050927">
    <property type="entry name" value="TRPM"/>
</dbReference>
<evidence type="ECO:0000256" key="3">
    <source>
        <dbReference type="ARBA" id="ARBA00022989"/>
    </source>
</evidence>
<feature type="transmembrane region" description="Helical" evidence="6">
    <location>
        <begin position="135"/>
        <end position="154"/>
    </location>
</feature>
<feature type="signal peptide" evidence="7">
    <location>
        <begin position="1"/>
        <end position="18"/>
    </location>
</feature>
<dbReference type="STRING" id="6277.A0A498SML4"/>
<dbReference type="EMBL" id="UPTC01002068">
    <property type="protein sequence ID" value="VBB32995.1"/>
    <property type="molecule type" value="Genomic_DNA"/>
</dbReference>
<dbReference type="Pfam" id="PF00520">
    <property type="entry name" value="Ion_trans"/>
    <property type="match status" value="1"/>
</dbReference>
<keyword evidence="3 6" id="KW-1133">Transmembrane helix</keyword>
<evidence type="ECO:0000256" key="4">
    <source>
        <dbReference type="ARBA" id="ARBA00023136"/>
    </source>
</evidence>
<evidence type="ECO:0000256" key="7">
    <source>
        <dbReference type="SAM" id="SignalP"/>
    </source>
</evidence>
<organism evidence="9 10">
    <name type="scientific">Acanthocheilonema viteae</name>
    <name type="common">Filarial nematode worm</name>
    <name type="synonym">Dipetalonema viteae</name>
    <dbReference type="NCBI Taxonomy" id="6277"/>
    <lineage>
        <taxon>Eukaryota</taxon>
        <taxon>Metazoa</taxon>
        <taxon>Ecdysozoa</taxon>
        <taxon>Nematoda</taxon>
        <taxon>Chromadorea</taxon>
        <taxon>Rhabditida</taxon>
        <taxon>Spirurina</taxon>
        <taxon>Spiruromorpha</taxon>
        <taxon>Filarioidea</taxon>
        <taxon>Onchocercidae</taxon>
        <taxon>Acanthocheilonema</taxon>
    </lineage>
</organism>
<dbReference type="GO" id="GO:0005886">
    <property type="term" value="C:plasma membrane"/>
    <property type="evidence" value="ECO:0007669"/>
    <property type="project" value="TreeGrafter"/>
</dbReference>
<feature type="transmembrane region" description="Helical" evidence="6">
    <location>
        <begin position="417"/>
        <end position="435"/>
    </location>
</feature>
<evidence type="ECO:0000259" key="8">
    <source>
        <dbReference type="Pfam" id="PF00520"/>
    </source>
</evidence>
<keyword evidence="7" id="KW-0732">Signal</keyword>
<dbReference type="Proteomes" id="UP000276991">
    <property type="component" value="Unassembled WGS sequence"/>
</dbReference>
<dbReference type="InterPro" id="IPR005821">
    <property type="entry name" value="Ion_trans_dom"/>
</dbReference>
<proteinExistence type="predicted"/>
<dbReference type="GO" id="GO:0030001">
    <property type="term" value="P:metal ion transport"/>
    <property type="evidence" value="ECO:0007669"/>
    <property type="project" value="TreeGrafter"/>
</dbReference>
<keyword evidence="10" id="KW-1185">Reference proteome</keyword>
<reference evidence="9 10" key="1">
    <citation type="submission" date="2018-08" db="EMBL/GenBank/DDBJ databases">
        <authorList>
            <person name="Laetsch R D."/>
            <person name="Stevens L."/>
            <person name="Kumar S."/>
            <person name="Blaxter L. M."/>
        </authorList>
    </citation>
    <scope>NUCLEOTIDE SEQUENCE [LARGE SCALE GENOMIC DNA]</scope>
</reference>
<dbReference type="PANTHER" id="PTHR13800">
    <property type="entry name" value="TRANSIENT RECEPTOR POTENTIAL CATION CHANNEL, SUBFAMILY M, MEMBER 6"/>
    <property type="match status" value="1"/>
</dbReference>
<evidence type="ECO:0000313" key="10">
    <source>
        <dbReference type="Proteomes" id="UP000276991"/>
    </source>
</evidence>
<keyword evidence="4 6" id="KW-0472">Membrane</keyword>
<feature type="chain" id="PRO_5019775007" description="Ion transport domain-containing protein" evidence="7">
    <location>
        <begin position="19"/>
        <end position="865"/>
    </location>
</feature>
<dbReference type="GO" id="GO:0005261">
    <property type="term" value="F:monoatomic cation channel activity"/>
    <property type="evidence" value="ECO:0007669"/>
    <property type="project" value="TreeGrafter"/>
</dbReference>
<feature type="domain" description="Ion transport" evidence="8">
    <location>
        <begin position="134"/>
        <end position="394"/>
    </location>
</feature>
<protein>
    <recommendedName>
        <fullName evidence="8">Ion transport domain-containing protein</fullName>
    </recommendedName>
</protein>
<feature type="transmembrane region" description="Helical" evidence="6">
    <location>
        <begin position="272"/>
        <end position="289"/>
    </location>
</feature>
<accession>A0A498SML4</accession>
<gene>
    <name evidence="9" type="ORF">NAV_LOCUS7786</name>
</gene>
<evidence type="ECO:0000256" key="1">
    <source>
        <dbReference type="ARBA" id="ARBA00004141"/>
    </source>
</evidence>
<evidence type="ECO:0000256" key="2">
    <source>
        <dbReference type="ARBA" id="ARBA00022692"/>
    </source>
</evidence>
<sequence>MLNLSATLFGLIPAAVFSSPKRHIRNSSVSSVQSRISQLQQAVIASRKTSPKQISTNKKERVTHRETCESLTNYVCGIMKSKNLQRKFDSSDHGNKPAPSISRMVTVAGQTIPHMRPIKFRRKLYEFYVAPITTFWAWAITFCVFLCCFTYTLLVRTLTVPTWMEWLVFAYVAVFGLEYLRKFIMSEPESLAQKVKYFFDNTWNLLTTLAVVTYLIGFGLRLDIKHESVRAFGRVVLACNSVLWSIKLLDFISVHPRMGPYITMAGKMIQNMLYIIVLLFVSMLAFGLARQSITYPNENWHWLLVRNIFYKPYFMLYGEVYAGEIDTCGDRAWDSHIEKGIPISDLYNGTRSDKNCPYGYWVPPLLMTGFLLIANILLMSMLLAIFNNIFEKTDRVSKEIWLFQRYRQVMEYESTPFLPPPLTFLYYLWMIFKYIKIKRNCKATLKFATKTNSKLFDFSLKLFLNADQVEKLHDFEEECMRDLAREKEYEKSISTEERIHRTAERTDLILVRLNDLTSKESILKTTVRDLDRRLEIIESRQIAIESGQHEMLDYIRQTANAAPYLFPKASQPCNGNFPVSSLQLSSSTKENSQGNLSGVADLANLSKIDYLSRNERLETKSLGNGYRSPVKENDNFITCAFSTHPRKRARTTTVTSCVEVHTGSQMNAESVDYNRFGSLLSLNPAVLNRGNDSSTIRKKSACVTDSVRRARRHEEYTSITDAINLDESSQSDKIHFCDNDLPETHNDRHVENDDLVEDVDNMEPEYSGTITPTTTLRRAKESFLRQQNDIFKEYEEVRQVMVTGPSESAPINESDVGEEMPSGVSDIGEESRIVLGDEELPDSSKEYIEFSAEHHSEKDACAVIV</sequence>
<keyword evidence="2 6" id="KW-0812">Transmembrane</keyword>
<feature type="region of interest" description="Disordered" evidence="5">
    <location>
        <begin position="806"/>
        <end position="831"/>
    </location>
</feature>
<dbReference type="AlphaFoldDB" id="A0A498SML4"/>
<dbReference type="PANTHER" id="PTHR13800:SF44">
    <property type="entry name" value="TRANSIENT RECEPTOR POTENTIAL CHANNEL"/>
    <property type="match status" value="1"/>
</dbReference>
<dbReference type="OrthoDB" id="301415at2759"/>
<evidence type="ECO:0000313" key="9">
    <source>
        <dbReference type="EMBL" id="VBB32995.1"/>
    </source>
</evidence>
<evidence type="ECO:0000256" key="5">
    <source>
        <dbReference type="SAM" id="MobiDB-lite"/>
    </source>
</evidence>
<feature type="transmembrane region" description="Helical" evidence="6">
    <location>
        <begin position="360"/>
        <end position="386"/>
    </location>
</feature>
<name>A0A498SML4_ACAVI</name>
<evidence type="ECO:0000256" key="6">
    <source>
        <dbReference type="SAM" id="Phobius"/>
    </source>
</evidence>